<name>I3E728_BACMT</name>
<organism evidence="2 3">
    <name type="scientific">Bacillus methanolicus PB1</name>
    <dbReference type="NCBI Taxonomy" id="997296"/>
    <lineage>
        <taxon>Bacteria</taxon>
        <taxon>Bacillati</taxon>
        <taxon>Bacillota</taxon>
        <taxon>Bacilli</taxon>
        <taxon>Bacillales</taxon>
        <taxon>Bacillaceae</taxon>
        <taxon>Bacillus</taxon>
    </lineage>
</organism>
<protein>
    <recommendedName>
        <fullName evidence="4">DUF4083 domain-containing protein</fullName>
    </recommendedName>
</protein>
<comment type="caution">
    <text evidence="2">The sequence shown here is derived from an EMBL/GenBank/DDBJ whole genome shotgun (WGS) entry which is preliminary data.</text>
</comment>
<dbReference type="Pfam" id="PF13314">
    <property type="entry name" value="DUF4083"/>
    <property type="match status" value="1"/>
</dbReference>
<dbReference type="InterPro" id="IPR025143">
    <property type="entry name" value="DUF4083"/>
</dbReference>
<dbReference type="OrthoDB" id="2943972at2"/>
<accession>I3E728</accession>
<keyword evidence="3" id="KW-1185">Reference proteome</keyword>
<evidence type="ECO:0008006" key="4">
    <source>
        <dbReference type="Google" id="ProtNLM"/>
    </source>
</evidence>
<dbReference type="STRING" id="997296.PB1_05205"/>
<dbReference type="RefSeq" id="WP_003351121.1">
    <property type="nucleotide sequence ID" value="NZ_AFEU01000001.1"/>
</dbReference>
<dbReference type="EMBL" id="AFEU01000001">
    <property type="protein sequence ID" value="EIJ82299.1"/>
    <property type="molecule type" value="Genomic_DNA"/>
</dbReference>
<gene>
    <name evidence="2" type="ORF">PB1_05205</name>
</gene>
<dbReference type="PATRIC" id="fig|997296.3.peg.1127"/>
<keyword evidence="1" id="KW-0812">Transmembrane</keyword>
<reference evidence="2 3" key="1">
    <citation type="journal article" date="2012" name="Appl. Environ. Microbiol.">
        <title>Genome Sequence of Thermotolerant Bacillus methanolicus: Features and Regulation Related to Methylotrophy and Production of L-Lysine and L-Glutamate from Methanol.</title>
        <authorList>
            <person name="Heggeset T.M."/>
            <person name="Krog A."/>
            <person name="Balzer S."/>
            <person name="Wentzel A."/>
            <person name="Ellingsen T.E."/>
            <person name="Brautaset T."/>
        </authorList>
    </citation>
    <scope>NUCLEOTIDE SEQUENCE [LARGE SCALE GENOMIC DNA]</scope>
    <source>
        <strain evidence="2 3">PB1</strain>
    </source>
</reference>
<proteinExistence type="predicted"/>
<dbReference type="AlphaFoldDB" id="I3E728"/>
<evidence type="ECO:0000313" key="3">
    <source>
        <dbReference type="Proteomes" id="UP000010523"/>
    </source>
</evidence>
<dbReference type="Proteomes" id="UP000010523">
    <property type="component" value="Unassembled WGS sequence"/>
</dbReference>
<keyword evidence="1" id="KW-1133">Transmembrane helix</keyword>
<sequence>MADLVFQLFSMSLVILFFVSIGLLINSLVKNQKHKIHSSTTIEQKLDKIIELLEKNNNDKK</sequence>
<evidence type="ECO:0000256" key="1">
    <source>
        <dbReference type="SAM" id="Phobius"/>
    </source>
</evidence>
<evidence type="ECO:0000313" key="2">
    <source>
        <dbReference type="EMBL" id="EIJ82299.1"/>
    </source>
</evidence>
<keyword evidence="1" id="KW-0472">Membrane</keyword>
<feature type="transmembrane region" description="Helical" evidence="1">
    <location>
        <begin position="6"/>
        <end position="29"/>
    </location>
</feature>